<feature type="region of interest" description="Disordered" evidence="1">
    <location>
        <begin position="48"/>
        <end position="69"/>
    </location>
</feature>
<feature type="compositionally biased region" description="Basic and acidic residues" evidence="1">
    <location>
        <begin position="50"/>
        <end position="59"/>
    </location>
</feature>
<dbReference type="Proteomes" id="UP000266743">
    <property type="component" value="Chromosome 3"/>
</dbReference>
<organism evidence="2">
    <name type="scientific">Trypanosoma brucei equiperdum</name>
    <dbReference type="NCBI Taxonomy" id="630700"/>
    <lineage>
        <taxon>Eukaryota</taxon>
        <taxon>Discoba</taxon>
        <taxon>Euglenozoa</taxon>
        <taxon>Kinetoplastea</taxon>
        <taxon>Metakinetoplastina</taxon>
        <taxon>Trypanosomatida</taxon>
        <taxon>Trypanosomatidae</taxon>
        <taxon>Trypanosoma</taxon>
    </lineage>
</organism>
<accession>A0A3L6LB12</accession>
<dbReference type="EMBL" id="QSBY01000003">
    <property type="protein sequence ID" value="RHW73475.1"/>
    <property type="molecule type" value="Genomic_DNA"/>
</dbReference>
<proteinExistence type="predicted"/>
<protein>
    <submittedName>
        <fullName evidence="2">Uncharacterized protein</fullName>
    </submittedName>
</protein>
<dbReference type="AlphaFoldDB" id="A0A3L6LB12"/>
<evidence type="ECO:0000313" key="2">
    <source>
        <dbReference type="EMBL" id="RHW73475.1"/>
    </source>
</evidence>
<gene>
    <name evidence="2" type="ORF">DPX39_030039400</name>
</gene>
<evidence type="ECO:0000256" key="1">
    <source>
        <dbReference type="SAM" id="MobiDB-lite"/>
    </source>
</evidence>
<sequence>MEGKRECLVSVEQFFRRVHCSHAFCGTENPTAARRQVNRALVWMAGGERASGKDGDAGKRGRGGAVGGA</sequence>
<name>A0A3L6LB12_9TRYP</name>
<comment type="caution">
    <text evidence="2">The sequence shown here is derived from an EMBL/GenBank/DDBJ whole genome shotgun (WGS) entry which is preliminary data.</text>
</comment>
<reference evidence="2" key="1">
    <citation type="submission" date="2018-09" db="EMBL/GenBank/DDBJ databases">
        <title>whole genome sequence of T. equiperdum IVM-t1 strain.</title>
        <authorList>
            <person name="Suganuma K."/>
        </authorList>
    </citation>
    <scope>NUCLEOTIDE SEQUENCE [LARGE SCALE GENOMIC DNA]</scope>
    <source>
        <strain evidence="2">IVM-t1</strain>
    </source>
</reference>